<comment type="caution">
    <text evidence="4">The sequence shown here is derived from an EMBL/GenBank/DDBJ whole genome shotgun (WGS) entry which is preliminary data.</text>
</comment>
<dbReference type="Gene3D" id="3.40.50.720">
    <property type="entry name" value="NAD(P)-binding Rossmann-like Domain"/>
    <property type="match status" value="1"/>
</dbReference>
<keyword evidence="5" id="KW-1185">Reference proteome</keyword>
<protein>
    <recommendedName>
        <fullName evidence="6">Short chain dehydrogenase reductase</fullName>
    </recommendedName>
</protein>
<dbReference type="SUPFAM" id="SSF51735">
    <property type="entry name" value="NAD(P)-binding Rossmann-fold domains"/>
    <property type="match status" value="1"/>
</dbReference>
<comment type="similarity">
    <text evidence="1">Belongs to the short-chain dehydrogenases/reductases (SDR) family.</text>
</comment>
<dbReference type="InterPro" id="IPR020904">
    <property type="entry name" value="Sc_DH/Rdtase_CS"/>
</dbReference>
<evidence type="ECO:0008006" key="6">
    <source>
        <dbReference type="Google" id="ProtNLM"/>
    </source>
</evidence>
<proteinExistence type="inferred from homology"/>
<name>A0ABP0CT03_9PEZI</name>
<evidence type="ECO:0000256" key="2">
    <source>
        <dbReference type="ARBA" id="ARBA00022857"/>
    </source>
</evidence>
<keyword evidence="2" id="KW-0521">NADP</keyword>
<dbReference type="PROSITE" id="PS00061">
    <property type="entry name" value="ADH_SHORT"/>
    <property type="match status" value="1"/>
</dbReference>
<reference evidence="4 5" key="1">
    <citation type="submission" date="2024-01" db="EMBL/GenBank/DDBJ databases">
        <authorList>
            <person name="Allen C."/>
            <person name="Tagirdzhanova G."/>
        </authorList>
    </citation>
    <scope>NUCLEOTIDE SEQUENCE [LARGE SCALE GENOMIC DNA]</scope>
</reference>
<dbReference type="InterPro" id="IPR002347">
    <property type="entry name" value="SDR_fam"/>
</dbReference>
<evidence type="ECO:0000313" key="5">
    <source>
        <dbReference type="Proteomes" id="UP001642406"/>
    </source>
</evidence>
<evidence type="ECO:0000256" key="1">
    <source>
        <dbReference type="ARBA" id="ARBA00006484"/>
    </source>
</evidence>
<gene>
    <name evidence="4" type="ORF">SBRCBS47491_009034</name>
</gene>
<dbReference type="PRINTS" id="PR00081">
    <property type="entry name" value="GDHRDH"/>
</dbReference>
<dbReference type="EMBL" id="CAWUHC010000131">
    <property type="protein sequence ID" value="CAK7234690.1"/>
    <property type="molecule type" value="Genomic_DNA"/>
</dbReference>
<dbReference type="PANTHER" id="PTHR43180">
    <property type="entry name" value="3-OXOACYL-(ACYL-CARRIER-PROTEIN) REDUCTASE (AFU_ORTHOLOGUE AFUA_6G11210)"/>
    <property type="match status" value="1"/>
</dbReference>
<dbReference type="Pfam" id="PF00106">
    <property type="entry name" value="adh_short"/>
    <property type="match status" value="1"/>
</dbReference>
<organism evidence="4 5">
    <name type="scientific">Sporothrix bragantina</name>
    <dbReference type="NCBI Taxonomy" id="671064"/>
    <lineage>
        <taxon>Eukaryota</taxon>
        <taxon>Fungi</taxon>
        <taxon>Dikarya</taxon>
        <taxon>Ascomycota</taxon>
        <taxon>Pezizomycotina</taxon>
        <taxon>Sordariomycetes</taxon>
        <taxon>Sordariomycetidae</taxon>
        <taxon>Ophiostomatales</taxon>
        <taxon>Ophiostomataceae</taxon>
        <taxon>Sporothrix</taxon>
    </lineage>
</organism>
<keyword evidence="3" id="KW-0560">Oxidoreductase</keyword>
<dbReference type="InterPro" id="IPR036291">
    <property type="entry name" value="NAD(P)-bd_dom_sf"/>
</dbReference>
<dbReference type="Proteomes" id="UP001642406">
    <property type="component" value="Unassembled WGS sequence"/>
</dbReference>
<evidence type="ECO:0000256" key="3">
    <source>
        <dbReference type="ARBA" id="ARBA00023002"/>
    </source>
</evidence>
<evidence type="ECO:0000313" key="4">
    <source>
        <dbReference type="EMBL" id="CAK7234690.1"/>
    </source>
</evidence>
<sequence length="304" mass="33385">MSVPEYTDRKVVIPAELDLSRLKDKSVLITGGGSGLGLAYAEAFAQAGAFVTIVDFNKEAGEAAEKSLAPNAVFSQCDVREWDDLVAAFETALAKSPQHSVDVVITNAGIIGRDDMYTLDDPAGPPKKPDLRTVDVNLYGTLYTAKLALHYFRRSPVSAERDRCLIIKGSLAAYADQPGSPQYNVSKYGTRGLFRNLRRTLHRDDVRINFVAPWYVRTPILSDKVVEYLQGKGVKFATVPDCARAMLNIAADTSIHGRSIGIVPREEAPHGYMDLEHDDYEEGDFMKGWQETVLATAQSIVDLA</sequence>
<accession>A0ABP0CT03</accession>
<dbReference type="PANTHER" id="PTHR43180:SF31">
    <property type="entry name" value="CHAIN DEHYDROGENASE_REDUCTASE, PUTATIVE (AFU_ORTHOLOGUE AFUA_2G16570)-RELATED"/>
    <property type="match status" value="1"/>
</dbReference>